<keyword evidence="2" id="KW-0812">Transmembrane</keyword>
<feature type="region of interest" description="Disordered" evidence="1">
    <location>
        <begin position="1"/>
        <end position="47"/>
    </location>
</feature>
<keyword evidence="5" id="KW-1185">Reference proteome</keyword>
<evidence type="ECO:0000256" key="1">
    <source>
        <dbReference type="SAM" id="MobiDB-lite"/>
    </source>
</evidence>
<evidence type="ECO:0000259" key="3">
    <source>
        <dbReference type="Pfam" id="PF10756"/>
    </source>
</evidence>
<feature type="transmembrane region" description="Helical" evidence="2">
    <location>
        <begin position="82"/>
        <end position="98"/>
    </location>
</feature>
<dbReference type="InterPro" id="IPR019692">
    <property type="entry name" value="CFP-6_PH"/>
</dbReference>
<keyword evidence="2" id="KW-0472">Membrane</keyword>
<accession>A0ABP9RYT5</accession>
<proteinExistence type="predicted"/>
<dbReference type="EMBL" id="BAABJQ010000012">
    <property type="protein sequence ID" value="GAA5189267.1"/>
    <property type="molecule type" value="Genomic_DNA"/>
</dbReference>
<gene>
    <name evidence="4" type="ORF">GCM10023322_41790</name>
</gene>
<name>A0ABP9RYT5_9ACTN</name>
<sequence length="187" mass="20137">MPDEPGPGEGRRGEAGRGGSWRGEARRDREIGDGIDGAGPDEAPEPVDSVTYRVDRRFFAVKVVAALVFALVAAVLHSDRATLAFAGIAALVAGGYAVRDAIAPIRLSADREGVTVIAGYAGHHRLSWDDIERVRVDRRRRGARSGMVEIDSGERLYLLSSYDLNADPRDVVDALDQLSPTRPTSTD</sequence>
<dbReference type="Pfam" id="PF10756">
    <property type="entry name" value="bPH_6"/>
    <property type="match status" value="1"/>
</dbReference>
<evidence type="ECO:0000256" key="2">
    <source>
        <dbReference type="SAM" id="Phobius"/>
    </source>
</evidence>
<feature type="domain" description="Low molecular weight protein antigen 6 PH" evidence="3">
    <location>
        <begin position="106"/>
        <end position="178"/>
    </location>
</feature>
<keyword evidence="2" id="KW-1133">Transmembrane helix</keyword>
<dbReference type="Proteomes" id="UP001501570">
    <property type="component" value="Unassembled WGS sequence"/>
</dbReference>
<reference evidence="5" key="1">
    <citation type="journal article" date="2019" name="Int. J. Syst. Evol. Microbiol.">
        <title>The Global Catalogue of Microorganisms (GCM) 10K type strain sequencing project: providing services to taxonomists for standard genome sequencing and annotation.</title>
        <authorList>
            <consortium name="The Broad Institute Genomics Platform"/>
            <consortium name="The Broad Institute Genome Sequencing Center for Infectious Disease"/>
            <person name="Wu L."/>
            <person name="Ma J."/>
        </authorList>
    </citation>
    <scope>NUCLEOTIDE SEQUENCE [LARGE SCALE GENOMIC DNA]</scope>
    <source>
        <strain evidence="5">JCM 18304</strain>
    </source>
</reference>
<organism evidence="4 5">
    <name type="scientific">Rugosimonospora acidiphila</name>
    <dbReference type="NCBI Taxonomy" id="556531"/>
    <lineage>
        <taxon>Bacteria</taxon>
        <taxon>Bacillati</taxon>
        <taxon>Actinomycetota</taxon>
        <taxon>Actinomycetes</taxon>
        <taxon>Micromonosporales</taxon>
        <taxon>Micromonosporaceae</taxon>
        <taxon>Rugosimonospora</taxon>
    </lineage>
</organism>
<evidence type="ECO:0000313" key="4">
    <source>
        <dbReference type="EMBL" id="GAA5189267.1"/>
    </source>
</evidence>
<feature type="transmembrane region" description="Helical" evidence="2">
    <location>
        <begin position="59"/>
        <end position="76"/>
    </location>
</feature>
<comment type="caution">
    <text evidence="4">The sequence shown here is derived from an EMBL/GenBank/DDBJ whole genome shotgun (WGS) entry which is preliminary data.</text>
</comment>
<protein>
    <recommendedName>
        <fullName evidence="3">Low molecular weight protein antigen 6 PH domain-containing protein</fullName>
    </recommendedName>
</protein>
<evidence type="ECO:0000313" key="5">
    <source>
        <dbReference type="Proteomes" id="UP001501570"/>
    </source>
</evidence>
<feature type="compositionally biased region" description="Basic and acidic residues" evidence="1">
    <location>
        <begin position="23"/>
        <end position="32"/>
    </location>
</feature>